<protein>
    <submittedName>
        <fullName evidence="6">SURP and G-patch domain-containing protein 1</fullName>
    </submittedName>
</protein>
<evidence type="ECO:0000313" key="6">
    <source>
        <dbReference type="EMBL" id="KAK2096498.1"/>
    </source>
</evidence>
<gene>
    <name evidence="6" type="primary">SUGP1_10</name>
    <name evidence="6" type="ORF">P7K49_025532</name>
</gene>
<evidence type="ECO:0000256" key="4">
    <source>
        <dbReference type="ARBA" id="ARBA00023242"/>
    </source>
</evidence>
<proteinExistence type="predicted"/>
<dbReference type="PANTHER" id="PTHR23340">
    <property type="entry name" value="ARGININE/SERINE RICH SPLICING FACTOR SF4/14"/>
    <property type="match status" value="1"/>
</dbReference>
<keyword evidence="7" id="KW-1185">Reference proteome</keyword>
<evidence type="ECO:0000256" key="3">
    <source>
        <dbReference type="ARBA" id="ARBA00023187"/>
    </source>
</evidence>
<dbReference type="Pfam" id="PF01585">
    <property type="entry name" value="G-patch"/>
    <property type="match status" value="1"/>
</dbReference>
<dbReference type="PANTHER" id="PTHR23340:SF3">
    <property type="entry name" value="SURP AND G-PATCH DOMAIN-CONTAINING PROTEIN 1"/>
    <property type="match status" value="1"/>
</dbReference>
<comment type="caution">
    <text evidence="6">The sequence shown here is derived from an EMBL/GenBank/DDBJ whole genome shotgun (WGS) entry which is preliminary data.</text>
</comment>
<sequence>MLMKMVWKEGEGLGSEGQVIKNLVNKGTTTADSTGFGTDRPAELSEEDDEVEAFCKRMLLACCFPPNPLNNWPYF</sequence>
<evidence type="ECO:0000259" key="5">
    <source>
        <dbReference type="PROSITE" id="PS50174"/>
    </source>
</evidence>
<dbReference type="PROSITE" id="PS50174">
    <property type="entry name" value="G_PATCH"/>
    <property type="match status" value="1"/>
</dbReference>
<keyword evidence="2" id="KW-0507">mRNA processing</keyword>
<evidence type="ECO:0000313" key="7">
    <source>
        <dbReference type="Proteomes" id="UP001266305"/>
    </source>
</evidence>
<dbReference type="EMBL" id="JASSZA010000012">
    <property type="protein sequence ID" value="KAK2096498.1"/>
    <property type="molecule type" value="Genomic_DNA"/>
</dbReference>
<keyword evidence="4" id="KW-0539">Nucleus</keyword>
<feature type="domain" description="G-patch" evidence="5">
    <location>
        <begin position="1"/>
        <end position="41"/>
    </location>
</feature>
<dbReference type="InterPro" id="IPR040169">
    <property type="entry name" value="SUGP1/2"/>
</dbReference>
<evidence type="ECO:0000256" key="1">
    <source>
        <dbReference type="ARBA" id="ARBA00004123"/>
    </source>
</evidence>
<evidence type="ECO:0000256" key="2">
    <source>
        <dbReference type="ARBA" id="ARBA00022664"/>
    </source>
</evidence>
<accession>A0ABQ9UHF8</accession>
<reference evidence="6 7" key="1">
    <citation type="submission" date="2023-05" db="EMBL/GenBank/DDBJ databases">
        <title>B98-5 Cell Line De Novo Hybrid Assembly: An Optical Mapping Approach.</title>
        <authorList>
            <person name="Kananen K."/>
            <person name="Auerbach J.A."/>
            <person name="Kautto E."/>
            <person name="Blachly J.S."/>
        </authorList>
    </citation>
    <scope>NUCLEOTIDE SEQUENCE [LARGE SCALE GENOMIC DNA]</scope>
    <source>
        <strain evidence="6">B95-8</strain>
        <tissue evidence="6">Cell line</tissue>
    </source>
</reference>
<organism evidence="6 7">
    <name type="scientific">Saguinus oedipus</name>
    <name type="common">Cotton-top tamarin</name>
    <name type="synonym">Oedipomidas oedipus</name>
    <dbReference type="NCBI Taxonomy" id="9490"/>
    <lineage>
        <taxon>Eukaryota</taxon>
        <taxon>Metazoa</taxon>
        <taxon>Chordata</taxon>
        <taxon>Craniata</taxon>
        <taxon>Vertebrata</taxon>
        <taxon>Euteleostomi</taxon>
        <taxon>Mammalia</taxon>
        <taxon>Eutheria</taxon>
        <taxon>Euarchontoglires</taxon>
        <taxon>Primates</taxon>
        <taxon>Haplorrhini</taxon>
        <taxon>Platyrrhini</taxon>
        <taxon>Cebidae</taxon>
        <taxon>Callitrichinae</taxon>
        <taxon>Saguinus</taxon>
    </lineage>
</organism>
<dbReference type="Proteomes" id="UP001266305">
    <property type="component" value="Unassembled WGS sequence"/>
</dbReference>
<name>A0ABQ9UHF8_SAGOE</name>
<dbReference type="InterPro" id="IPR000467">
    <property type="entry name" value="G_patch_dom"/>
</dbReference>
<keyword evidence="3" id="KW-0508">mRNA splicing</keyword>
<comment type="subcellular location">
    <subcellularLocation>
        <location evidence="1">Nucleus</location>
    </subcellularLocation>
</comment>